<protein>
    <recommendedName>
        <fullName evidence="2 8">Carbonic anhydrase</fullName>
        <ecNumber evidence="2 8">4.2.1.1</ecNumber>
    </recommendedName>
    <alternativeName>
        <fullName evidence="8">Carbonate dehydratase</fullName>
    </alternativeName>
</protein>
<dbReference type="PANTHER" id="PTHR11002">
    <property type="entry name" value="CARBONIC ANHYDRASE"/>
    <property type="match status" value="1"/>
</dbReference>
<comment type="cofactor">
    <cofactor evidence="7">
        <name>Zn(2+)</name>
        <dbReference type="ChEBI" id="CHEBI:29105"/>
    </cofactor>
    <text evidence="7">Binds 1 zinc ion per subunit.</text>
</comment>
<evidence type="ECO:0000256" key="8">
    <source>
        <dbReference type="RuleBase" id="RU003956"/>
    </source>
</evidence>
<keyword evidence="10" id="KW-1185">Reference proteome</keyword>
<gene>
    <name evidence="9" type="ORF">NLI96_g9265</name>
</gene>
<accession>A0AAD5YAE7</accession>
<dbReference type="EMBL" id="JANAWD010000459">
    <property type="protein sequence ID" value="KAJ3479148.1"/>
    <property type="molecule type" value="Genomic_DNA"/>
</dbReference>
<dbReference type="SUPFAM" id="SSF53056">
    <property type="entry name" value="beta-carbonic anhydrase, cab"/>
    <property type="match status" value="1"/>
</dbReference>
<dbReference type="InterPro" id="IPR001765">
    <property type="entry name" value="Carbonic_anhydrase"/>
</dbReference>
<dbReference type="SMART" id="SM00947">
    <property type="entry name" value="Pro_CA"/>
    <property type="match status" value="1"/>
</dbReference>
<evidence type="ECO:0000256" key="1">
    <source>
        <dbReference type="ARBA" id="ARBA00006217"/>
    </source>
</evidence>
<evidence type="ECO:0000256" key="4">
    <source>
        <dbReference type="ARBA" id="ARBA00022833"/>
    </source>
</evidence>
<comment type="similarity">
    <text evidence="1 8">Belongs to the beta-class carbonic anhydrase family.</text>
</comment>
<evidence type="ECO:0000313" key="9">
    <source>
        <dbReference type="EMBL" id="KAJ3479148.1"/>
    </source>
</evidence>
<evidence type="ECO:0000313" key="10">
    <source>
        <dbReference type="Proteomes" id="UP001212997"/>
    </source>
</evidence>
<name>A0AAD5YAE7_9APHY</name>
<proteinExistence type="inferred from homology"/>
<sequence>MTEVLLEQNQQWKEAIDQQYPDFFKNSASEPQRPTAIWIGCSDSRVPEGVVTASLPGVIFAQRNIANQFSLTDDNAMSALEYAVEHLHVNHIIICGHSKCGGCIAALEAAIQPPVGPKNAVDRWIAPIVELARQMCLHENNDENLEKLVKANIVAQVEKVAKADVIREAWAHQRELYIHGWEYGLADGLLNDLNVTIGPDTSAGAFSQ</sequence>
<dbReference type="GO" id="GO:0008270">
    <property type="term" value="F:zinc ion binding"/>
    <property type="evidence" value="ECO:0007669"/>
    <property type="project" value="UniProtKB-UniRule"/>
</dbReference>
<feature type="binding site" evidence="7">
    <location>
        <position position="41"/>
    </location>
    <ligand>
        <name>Zn(2+)</name>
        <dbReference type="ChEBI" id="CHEBI:29105"/>
    </ligand>
</feature>
<dbReference type="GO" id="GO:0034599">
    <property type="term" value="P:cellular response to oxidative stress"/>
    <property type="evidence" value="ECO:0007669"/>
    <property type="project" value="TreeGrafter"/>
</dbReference>
<keyword evidence="3 7" id="KW-0479">Metal-binding</keyword>
<evidence type="ECO:0000256" key="5">
    <source>
        <dbReference type="ARBA" id="ARBA00023239"/>
    </source>
</evidence>
<dbReference type="InterPro" id="IPR036874">
    <property type="entry name" value="Carbonic_anhydrase_sf"/>
</dbReference>
<dbReference type="PROSITE" id="PS00705">
    <property type="entry name" value="PROK_CO2_ANHYDRASE_2"/>
    <property type="match status" value="1"/>
</dbReference>
<dbReference type="EC" id="4.2.1.1" evidence="2 8"/>
<keyword evidence="4 7" id="KW-0862">Zinc</keyword>
<dbReference type="Gene3D" id="3.40.1050.10">
    <property type="entry name" value="Carbonic anhydrase"/>
    <property type="match status" value="1"/>
</dbReference>
<dbReference type="PANTHER" id="PTHR11002:SF76">
    <property type="entry name" value="CARBONIC ANHYDRASE"/>
    <property type="match status" value="1"/>
</dbReference>
<evidence type="ECO:0000256" key="7">
    <source>
        <dbReference type="PIRSR" id="PIRSR601765-1"/>
    </source>
</evidence>
<dbReference type="Proteomes" id="UP001212997">
    <property type="component" value="Unassembled WGS sequence"/>
</dbReference>
<evidence type="ECO:0000256" key="2">
    <source>
        <dbReference type="ARBA" id="ARBA00012925"/>
    </source>
</evidence>
<comment type="catalytic activity">
    <reaction evidence="6 8">
        <text>hydrogencarbonate + H(+) = CO2 + H2O</text>
        <dbReference type="Rhea" id="RHEA:10748"/>
        <dbReference type="ChEBI" id="CHEBI:15377"/>
        <dbReference type="ChEBI" id="CHEBI:15378"/>
        <dbReference type="ChEBI" id="CHEBI:16526"/>
        <dbReference type="ChEBI" id="CHEBI:17544"/>
        <dbReference type="EC" id="4.2.1.1"/>
    </reaction>
</comment>
<comment type="caution">
    <text evidence="9">The sequence shown here is derived from an EMBL/GenBank/DDBJ whole genome shotgun (WGS) entry which is preliminary data.</text>
</comment>
<feature type="binding site" evidence="7">
    <location>
        <position position="43"/>
    </location>
    <ligand>
        <name>Zn(2+)</name>
        <dbReference type="ChEBI" id="CHEBI:29105"/>
    </ligand>
</feature>
<evidence type="ECO:0000256" key="6">
    <source>
        <dbReference type="ARBA" id="ARBA00048348"/>
    </source>
</evidence>
<dbReference type="Pfam" id="PF00484">
    <property type="entry name" value="Pro_CA"/>
    <property type="match status" value="1"/>
</dbReference>
<dbReference type="GO" id="GO:0071244">
    <property type="term" value="P:cellular response to carbon dioxide"/>
    <property type="evidence" value="ECO:0007669"/>
    <property type="project" value="TreeGrafter"/>
</dbReference>
<dbReference type="GO" id="GO:0004089">
    <property type="term" value="F:carbonate dehydratase activity"/>
    <property type="evidence" value="ECO:0007669"/>
    <property type="project" value="UniProtKB-UniRule"/>
</dbReference>
<reference evidence="9" key="1">
    <citation type="submission" date="2022-07" db="EMBL/GenBank/DDBJ databases">
        <title>Genome Sequence of Physisporinus lineatus.</title>
        <authorList>
            <person name="Buettner E."/>
        </authorList>
    </citation>
    <scope>NUCLEOTIDE SEQUENCE</scope>
    <source>
        <strain evidence="9">VT162</strain>
    </source>
</reference>
<keyword evidence="5 8" id="KW-0456">Lyase</keyword>
<feature type="binding site" evidence="7">
    <location>
        <position position="100"/>
    </location>
    <ligand>
        <name>Zn(2+)</name>
        <dbReference type="ChEBI" id="CHEBI:29105"/>
    </ligand>
</feature>
<dbReference type="AlphaFoldDB" id="A0AAD5YAE7"/>
<dbReference type="InterPro" id="IPR015892">
    <property type="entry name" value="Carbonic_anhydrase_CS"/>
</dbReference>
<dbReference type="GO" id="GO:0015976">
    <property type="term" value="P:carbon utilization"/>
    <property type="evidence" value="ECO:0007669"/>
    <property type="project" value="InterPro"/>
</dbReference>
<evidence type="ECO:0000256" key="3">
    <source>
        <dbReference type="ARBA" id="ARBA00022723"/>
    </source>
</evidence>
<feature type="binding site" evidence="7">
    <location>
        <position position="97"/>
    </location>
    <ligand>
        <name>Zn(2+)</name>
        <dbReference type="ChEBI" id="CHEBI:29105"/>
    </ligand>
</feature>
<organism evidence="9 10">
    <name type="scientific">Meripilus lineatus</name>
    <dbReference type="NCBI Taxonomy" id="2056292"/>
    <lineage>
        <taxon>Eukaryota</taxon>
        <taxon>Fungi</taxon>
        <taxon>Dikarya</taxon>
        <taxon>Basidiomycota</taxon>
        <taxon>Agaricomycotina</taxon>
        <taxon>Agaricomycetes</taxon>
        <taxon>Polyporales</taxon>
        <taxon>Meripilaceae</taxon>
        <taxon>Meripilus</taxon>
    </lineage>
</organism>
<comment type="function">
    <text evidence="8">Reversible hydration of carbon dioxide.</text>
</comment>